<proteinExistence type="predicted"/>
<dbReference type="GO" id="GO:0009035">
    <property type="term" value="F:type I site-specific deoxyribonuclease activity"/>
    <property type="evidence" value="ECO:0007669"/>
    <property type="project" value="UniProtKB-EC"/>
</dbReference>
<dbReference type="SMART" id="SM00487">
    <property type="entry name" value="DEXDc"/>
    <property type="match status" value="1"/>
</dbReference>
<name>A0AAU6U7H3_UNCXX</name>
<accession>A0AAU6U7H3</accession>
<organism evidence="2">
    <name type="scientific">bacterium 19CA06SA08-2</name>
    <dbReference type="NCBI Taxonomy" id="2920658"/>
    <lineage>
        <taxon>Bacteria</taxon>
    </lineage>
</organism>
<dbReference type="GO" id="GO:0004386">
    <property type="term" value="F:helicase activity"/>
    <property type="evidence" value="ECO:0007669"/>
    <property type="project" value="UniProtKB-KW"/>
</dbReference>
<dbReference type="InterPro" id="IPR007409">
    <property type="entry name" value="Restrct_endonuc_type1_HsdR_N"/>
</dbReference>
<dbReference type="Gene3D" id="3.40.50.300">
    <property type="entry name" value="P-loop containing nucleotide triphosphate hydrolases"/>
    <property type="match status" value="2"/>
</dbReference>
<protein>
    <submittedName>
        <fullName evidence="2">DEAD/DEAH box helicase family protein</fullName>
    </submittedName>
</protein>
<dbReference type="CDD" id="cd22332">
    <property type="entry name" value="HsdR_N"/>
    <property type="match status" value="1"/>
</dbReference>
<dbReference type="EMBL" id="CP095353">
    <property type="protein sequence ID" value="XAG70065.1"/>
    <property type="molecule type" value="Genomic_DNA"/>
</dbReference>
<keyword evidence="2" id="KW-0067">ATP-binding</keyword>
<dbReference type="Pfam" id="PF18766">
    <property type="entry name" value="SWI2_SNF2"/>
    <property type="match status" value="1"/>
</dbReference>
<dbReference type="PANTHER" id="PTHR42927">
    <property type="entry name" value="HELICASE SUPERFAMILY 1 AND 2 DOMAIN-CONTAINING PROTEIN"/>
    <property type="match status" value="1"/>
</dbReference>
<keyword evidence="2" id="KW-0378">Hydrolase</keyword>
<dbReference type="REBASE" id="848434">
    <property type="entry name" value="BspA082ORF3435P"/>
</dbReference>
<dbReference type="AlphaFoldDB" id="A0AAU6U7H3"/>
<dbReference type="InterPro" id="IPR027417">
    <property type="entry name" value="P-loop_NTPase"/>
</dbReference>
<dbReference type="Pfam" id="PF04313">
    <property type="entry name" value="HSDR_N"/>
    <property type="match status" value="1"/>
</dbReference>
<dbReference type="InterPro" id="IPR055180">
    <property type="entry name" value="HsdR_RecA-like_helicase_dom_2"/>
</dbReference>
<dbReference type="PROSITE" id="PS51192">
    <property type="entry name" value="HELICASE_ATP_BIND_1"/>
    <property type="match status" value="1"/>
</dbReference>
<dbReference type="InterPro" id="IPR040980">
    <property type="entry name" value="SWI2_SNF2"/>
</dbReference>
<dbReference type="InterPro" id="IPR014001">
    <property type="entry name" value="Helicase_ATP-bd"/>
</dbReference>
<dbReference type="Gene3D" id="3.90.1570.50">
    <property type="match status" value="1"/>
</dbReference>
<gene>
    <name evidence="2" type="ORF">MRM75_03450</name>
</gene>
<feature type="domain" description="Helicase ATP-binding" evidence="1">
    <location>
        <begin position="304"/>
        <end position="508"/>
    </location>
</feature>
<keyword evidence="2" id="KW-0347">Helicase</keyword>
<dbReference type="SUPFAM" id="SSF52540">
    <property type="entry name" value="P-loop containing nucleoside triphosphate hydrolases"/>
    <property type="match status" value="1"/>
</dbReference>
<dbReference type="GO" id="GO:0009307">
    <property type="term" value="P:DNA restriction-modification system"/>
    <property type="evidence" value="ECO:0007669"/>
    <property type="project" value="UniProtKB-KW"/>
</dbReference>
<sequence length="1062" mass="119800">MDSKAREKAFQDHIIEQLTASGWLVGESSHYDKERALYPEDLIAFVQESQPEGWQKFSKFYGEQPERHLLDGAVRQLKRSEGGTLWLLRNQIEDRGHRLKVASFKPDHDLNPELLARYQANRLRVVPELVYSPHGYDGRIDLTLFLNGIPVATLELKSCFKQSLENAKKQYREDRLPKTNGRDEPLLSFRRGALVHFAVNQFEVAMTTKLAGDSTFFLPFNQGTREGGAGNDQPLSVNGEESIATGYLWQEILQPDNFLRILSRYLHLEVKVEEDELGRQKKKETMIFPRYHQWKVVQNLLATVGQEGAGQKYLIQHSAGSGKSNSIAWLTHQLASLYLDKGEKLFNSVIVITDRTVLDSQLQETIAQFDHADGVVSRINREEGDGSKSAQLTEALASGTPIIIVTIQTFPHVLKAIQESTTLKGSRFAVVADEAHSSQTGSTARQLREVLMAEQLDGEDELSGEDVMNMTLAARGGSQNISYFAFTATPKGKTLELFGRPANPAMPLGPDNKPKPFHVYSMRQAVEEGFILDVLKNYTNYKLAYKLAMKAEEAISGSEEQEVDAKKARIRLSKWVRLHPHNIGQKVAIIVEHFRTNVANLLGGQAKAMVVTSSRLEAVRYKLAFDKYVTEQGYGAIRAMVAFSGDIEEEGQSFNERNMNPELNGRDMRKAFDTQDYQVMLVANKFQTGFDQPKLCAMYVDKKLTGVDCIQTLSRLNRTYPGKESTFVLDFVNDPQDVLEEFQKYFETATLDTVSDPNLVYDLFHKLKATGIFTWSEVEAFSDAYFDPKRGAQALPGYIKPAVERFTKRYKLASEAVRECRQMLKRIEREGGSATDKVNAERRVKEATEARGELDLFKKDLNSYVRFYEFVSQITAFDDESLERLCVFARHLLPMLRQEVLEEDEIDLSQVLLSHYNLKAKRTQDLKLKADASGNGLQGISALGSAKAKEEKKDFLSHILEQLNDLFGTEVTDGDKLDWLQGMASKIAENQPLMDQVRNNPRDAIMLGDYPKAVDAAVIERMDIQNGMSLDYLSRPEAANIIQGLILDLLFKGFGKPLQGKL</sequence>
<evidence type="ECO:0000259" key="1">
    <source>
        <dbReference type="PROSITE" id="PS51192"/>
    </source>
</evidence>
<dbReference type="GO" id="GO:0003677">
    <property type="term" value="F:DNA binding"/>
    <property type="evidence" value="ECO:0007669"/>
    <property type="project" value="UniProtKB-KW"/>
</dbReference>
<reference evidence="2" key="1">
    <citation type="submission" date="2022-03" db="EMBL/GenBank/DDBJ databases">
        <title>Sea Food Isolates.</title>
        <authorList>
            <person name="Li c."/>
        </authorList>
    </citation>
    <scope>NUCLEOTIDE SEQUENCE</scope>
    <source>
        <strain evidence="2">19CA06SA08-2</strain>
    </source>
</reference>
<evidence type="ECO:0000313" key="2">
    <source>
        <dbReference type="EMBL" id="XAG70065.1"/>
    </source>
</evidence>
<dbReference type="GO" id="GO:0005524">
    <property type="term" value="F:ATP binding"/>
    <property type="evidence" value="ECO:0007669"/>
    <property type="project" value="UniProtKB-KW"/>
</dbReference>
<keyword evidence="2" id="KW-0547">Nucleotide-binding</keyword>
<dbReference type="Pfam" id="PF22679">
    <property type="entry name" value="T1R_D3-like"/>
    <property type="match status" value="1"/>
</dbReference>
<dbReference type="PANTHER" id="PTHR42927:SF1">
    <property type="entry name" value="HELICASE SUPERFAMILY 1 AND 2 DOMAIN-CONTAINING PROTEIN"/>
    <property type="match status" value="1"/>
</dbReference>